<feature type="non-terminal residue" evidence="1">
    <location>
        <position position="101"/>
    </location>
</feature>
<proteinExistence type="predicted"/>
<protein>
    <submittedName>
        <fullName evidence="1">Uncharacterized protein</fullName>
    </submittedName>
</protein>
<dbReference type="EMBL" id="UINC01017991">
    <property type="protein sequence ID" value="SVA75151.1"/>
    <property type="molecule type" value="Genomic_DNA"/>
</dbReference>
<gene>
    <name evidence="1" type="ORF">METZ01_LOCUS128005</name>
</gene>
<accession>A0A381YF08</accession>
<dbReference type="AlphaFoldDB" id="A0A381YF08"/>
<reference evidence="1" key="1">
    <citation type="submission" date="2018-05" db="EMBL/GenBank/DDBJ databases">
        <authorList>
            <person name="Lanie J.A."/>
            <person name="Ng W.-L."/>
            <person name="Kazmierczak K.M."/>
            <person name="Andrzejewski T.M."/>
            <person name="Davidsen T.M."/>
            <person name="Wayne K.J."/>
            <person name="Tettelin H."/>
            <person name="Glass J.I."/>
            <person name="Rusch D."/>
            <person name="Podicherti R."/>
            <person name="Tsui H.-C.T."/>
            <person name="Winkler M.E."/>
        </authorList>
    </citation>
    <scope>NUCLEOTIDE SEQUENCE</scope>
</reference>
<evidence type="ECO:0000313" key="1">
    <source>
        <dbReference type="EMBL" id="SVA75151.1"/>
    </source>
</evidence>
<name>A0A381YF08_9ZZZZ</name>
<sequence length="101" mass="11640">MKLTDVDYPQIYCDMDGVLVDLIKGATKILGYDFAKRYGYVSGKHELWDKLAEDKMFWAELPPMPDKNQLWNFISTFQPYILTAIPAVRLIWDPPAGIQKA</sequence>
<organism evidence="1">
    <name type="scientific">marine metagenome</name>
    <dbReference type="NCBI Taxonomy" id="408172"/>
    <lineage>
        <taxon>unclassified sequences</taxon>
        <taxon>metagenomes</taxon>
        <taxon>ecological metagenomes</taxon>
    </lineage>
</organism>